<gene>
    <name evidence="3" type="ORF">LCGC14_0994430</name>
</gene>
<feature type="domain" description="DDH" evidence="1">
    <location>
        <begin position="18"/>
        <end position="156"/>
    </location>
</feature>
<dbReference type="GO" id="GO:0003676">
    <property type="term" value="F:nucleic acid binding"/>
    <property type="evidence" value="ECO:0007669"/>
    <property type="project" value="InterPro"/>
</dbReference>
<evidence type="ECO:0000259" key="1">
    <source>
        <dbReference type="Pfam" id="PF01368"/>
    </source>
</evidence>
<comment type="caution">
    <text evidence="3">The sequence shown here is derived from an EMBL/GenBank/DDBJ whole genome shotgun (WGS) entry which is preliminary data.</text>
</comment>
<dbReference type="InterPro" id="IPR051319">
    <property type="entry name" value="Oligoribo/pAp-PDE_c-di-AMP_PDE"/>
</dbReference>
<dbReference type="PANTHER" id="PTHR47618">
    <property type="entry name" value="BIFUNCTIONAL OLIGORIBONUCLEASE AND PAP PHOSPHATASE NRNA"/>
    <property type="match status" value="1"/>
</dbReference>
<evidence type="ECO:0000313" key="3">
    <source>
        <dbReference type="EMBL" id="KKN14609.1"/>
    </source>
</evidence>
<dbReference type="InterPro" id="IPR038763">
    <property type="entry name" value="DHH_sf"/>
</dbReference>
<proteinExistence type="predicted"/>
<dbReference type="Pfam" id="PF02272">
    <property type="entry name" value="DHHA1"/>
    <property type="match status" value="1"/>
</dbReference>
<dbReference type="Pfam" id="PF01368">
    <property type="entry name" value="DHH"/>
    <property type="match status" value="1"/>
</dbReference>
<accession>A0A0F9N9G0</accession>
<dbReference type="SUPFAM" id="SSF64182">
    <property type="entry name" value="DHH phosphoesterases"/>
    <property type="match status" value="1"/>
</dbReference>
<feature type="domain" description="DHHA1" evidence="2">
    <location>
        <begin position="242"/>
        <end position="313"/>
    </location>
</feature>
<dbReference type="PANTHER" id="PTHR47618:SF1">
    <property type="entry name" value="BIFUNCTIONAL OLIGORIBONUCLEASE AND PAP PHOSPHATASE NRNA"/>
    <property type="match status" value="1"/>
</dbReference>
<name>A0A0F9N9G0_9ZZZZ</name>
<sequence length="336" mass="37640">MKNDPLSLTTQKILESQRIVITSHLRPDGDSICTSLALAFMGELLGKEVEIINKDNTPFPLNHFPNIEKIKIGQIPPQGFDMAILLECANVSRSGQENLDNYFKINLDHHHSNDYYADINWVEPEASAVAEMVYRLGRKLDTRFTSQIANHLYCGIVSDTGSFQFSNTNARCFEVCHKLIESGASPIKVSGLLFNNNSPEKIKLLGQVLSTLQMNEKGNIAMITMFKKNLDSLNLKEIDTEDIITLARSISAVEMVLFYKEIKEDTFRVSLRSKGGANAAFIAEHFGGGGHLHAAGFTVTGKYDRLIKEIPETVDKLLKEQERIKTKNTQKLIDSY</sequence>
<dbReference type="AlphaFoldDB" id="A0A0F9N9G0"/>
<dbReference type="EMBL" id="LAZR01003800">
    <property type="protein sequence ID" value="KKN14609.1"/>
    <property type="molecule type" value="Genomic_DNA"/>
</dbReference>
<evidence type="ECO:0000259" key="2">
    <source>
        <dbReference type="Pfam" id="PF02272"/>
    </source>
</evidence>
<protein>
    <recommendedName>
        <fullName evidence="4">DDH domain-containing protein</fullName>
    </recommendedName>
</protein>
<dbReference type="Gene3D" id="3.90.1640.10">
    <property type="entry name" value="inorganic pyrophosphatase (n-terminal core)"/>
    <property type="match status" value="1"/>
</dbReference>
<dbReference type="Gene3D" id="3.10.310.30">
    <property type="match status" value="1"/>
</dbReference>
<reference evidence="3" key="1">
    <citation type="journal article" date="2015" name="Nature">
        <title>Complex archaea that bridge the gap between prokaryotes and eukaryotes.</title>
        <authorList>
            <person name="Spang A."/>
            <person name="Saw J.H."/>
            <person name="Jorgensen S.L."/>
            <person name="Zaremba-Niedzwiedzka K."/>
            <person name="Martijn J."/>
            <person name="Lind A.E."/>
            <person name="van Eijk R."/>
            <person name="Schleper C."/>
            <person name="Guy L."/>
            <person name="Ettema T.J."/>
        </authorList>
    </citation>
    <scope>NUCLEOTIDE SEQUENCE</scope>
</reference>
<organism evidence="3">
    <name type="scientific">marine sediment metagenome</name>
    <dbReference type="NCBI Taxonomy" id="412755"/>
    <lineage>
        <taxon>unclassified sequences</taxon>
        <taxon>metagenomes</taxon>
        <taxon>ecological metagenomes</taxon>
    </lineage>
</organism>
<dbReference type="InterPro" id="IPR003156">
    <property type="entry name" value="DHHA1_dom"/>
</dbReference>
<dbReference type="InterPro" id="IPR001667">
    <property type="entry name" value="DDH_dom"/>
</dbReference>
<evidence type="ECO:0008006" key="4">
    <source>
        <dbReference type="Google" id="ProtNLM"/>
    </source>
</evidence>